<evidence type="ECO:0000256" key="9">
    <source>
        <dbReference type="ARBA" id="ARBA00023180"/>
    </source>
</evidence>
<keyword evidence="3" id="KW-0812">Transmembrane</keyword>
<dbReference type="Pfam" id="PF07686">
    <property type="entry name" value="V-set"/>
    <property type="match status" value="1"/>
</dbReference>
<dbReference type="GO" id="GO:0042130">
    <property type="term" value="P:negative regulation of T cell proliferation"/>
    <property type="evidence" value="ECO:0007669"/>
    <property type="project" value="TreeGrafter"/>
</dbReference>
<dbReference type="Gene3D" id="2.60.40.10">
    <property type="entry name" value="Immunoglobulins"/>
    <property type="match status" value="1"/>
</dbReference>
<keyword evidence="9" id="KW-0325">Glycoprotein</keyword>
<dbReference type="GO" id="GO:0007166">
    <property type="term" value="P:cell surface receptor signaling pathway"/>
    <property type="evidence" value="ECO:0007669"/>
    <property type="project" value="TreeGrafter"/>
</dbReference>
<keyword evidence="8" id="KW-0675">Receptor</keyword>
<dbReference type="GO" id="GO:0009897">
    <property type="term" value="C:external side of plasma membrane"/>
    <property type="evidence" value="ECO:0007669"/>
    <property type="project" value="TreeGrafter"/>
</dbReference>
<keyword evidence="7" id="KW-1015">Disulfide bond</keyword>
<keyword evidence="5" id="KW-1133">Transmembrane helix</keyword>
<dbReference type="Ensembl" id="ENSACIT00000004369.1">
    <property type="protein sequence ID" value="ENSACIP00000004230.1"/>
    <property type="gene ID" value="ENSACIG00000003356.1"/>
</dbReference>
<dbReference type="GO" id="GO:0071222">
    <property type="term" value="P:cellular response to lipopolysaccharide"/>
    <property type="evidence" value="ECO:0007669"/>
    <property type="project" value="TreeGrafter"/>
</dbReference>
<dbReference type="GO" id="GO:0006955">
    <property type="term" value="P:immune response"/>
    <property type="evidence" value="ECO:0007669"/>
    <property type="project" value="TreeGrafter"/>
</dbReference>
<evidence type="ECO:0000256" key="6">
    <source>
        <dbReference type="ARBA" id="ARBA00023136"/>
    </source>
</evidence>
<dbReference type="AlphaFoldDB" id="A0A3Q0R4M8"/>
<evidence type="ECO:0000259" key="11">
    <source>
        <dbReference type="PROSITE" id="PS50835"/>
    </source>
</evidence>
<dbReference type="GO" id="GO:0042102">
    <property type="term" value="P:positive regulation of T cell proliferation"/>
    <property type="evidence" value="ECO:0007669"/>
    <property type="project" value="TreeGrafter"/>
</dbReference>
<accession>A0A3Q0R4M8</accession>
<name>A0A3Q0R4M8_AMPCI</name>
<dbReference type="PANTHER" id="PTHR25466">
    <property type="entry name" value="T-LYMPHOCYTE ACTIVATION ANTIGEN"/>
    <property type="match status" value="1"/>
</dbReference>
<organism evidence="12 13">
    <name type="scientific">Amphilophus citrinellus</name>
    <name type="common">Midas cichlid</name>
    <name type="synonym">Cichlasoma citrinellum</name>
    <dbReference type="NCBI Taxonomy" id="61819"/>
    <lineage>
        <taxon>Eukaryota</taxon>
        <taxon>Metazoa</taxon>
        <taxon>Chordata</taxon>
        <taxon>Craniata</taxon>
        <taxon>Vertebrata</taxon>
        <taxon>Euteleostomi</taxon>
        <taxon>Actinopterygii</taxon>
        <taxon>Neopterygii</taxon>
        <taxon>Teleostei</taxon>
        <taxon>Neoteleostei</taxon>
        <taxon>Acanthomorphata</taxon>
        <taxon>Ovalentaria</taxon>
        <taxon>Cichlomorphae</taxon>
        <taxon>Cichliformes</taxon>
        <taxon>Cichlidae</taxon>
        <taxon>New World cichlids</taxon>
        <taxon>Cichlasomatinae</taxon>
        <taxon>Heroini</taxon>
        <taxon>Amphilophus</taxon>
    </lineage>
</organism>
<keyword evidence="13" id="KW-1185">Reference proteome</keyword>
<dbReference type="Proteomes" id="UP000261340">
    <property type="component" value="Unplaced"/>
</dbReference>
<dbReference type="PROSITE" id="PS50835">
    <property type="entry name" value="IG_LIKE"/>
    <property type="match status" value="1"/>
</dbReference>
<evidence type="ECO:0000256" key="7">
    <source>
        <dbReference type="ARBA" id="ARBA00023157"/>
    </source>
</evidence>
<evidence type="ECO:0000313" key="13">
    <source>
        <dbReference type="Proteomes" id="UP000261340"/>
    </source>
</evidence>
<evidence type="ECO:0000313" key="12">
    <source>
        <dbReference type="Ensembl" id="ENSACIP00000004230.1"/>
    </source>
</evidence>
<evidence type="ECO:0000256" key="2">
    <source>
        <dbReference type="ARBA" id="ARBA00022475"/>
    </source>
</evidence>
<dbReference type="InterPro" id="IPR013106">
    <property type="entry name" value="Ig_V-set"/>
</dbReference>
<dbReference type="GeneTree" id="ENSGT01120000276195"/>
<evidence type="ECO:0000256" key="5">
    <source>
        <dbReference type="ARBA" id="ARBA00022989"/>
    </source>
</evidence>
<evidence type="ECO:0000256" key="8">
    <source>
        <dbReference type="ARBA" id="ARBA00023170"/>
    </source>
</evidence>
<evidence type="ECO:0000256" key="3">
    <source>
        <dbReference type="ARBA" id="ARBA00022692"/>
    </source>
</evidence>
<keyword evidence="4" id="KW-0732">Signal</keyword>
<evidence type="ECO:0000256" key="1">
    <source>
        <dbReference type="ARBA" id="ARBA00004251"/>
    </source>
</evidence>
<evidence type="ECO:0000256" key="4">
    <source>
        <dbReference type="ARBA" id="ARBA00022729"/>
    </source>
</evidence>
<protein>
    <recommendedName>
        <fullName evidence="11">Ig-like domain-containing protein</fullName>
    </recommendedName>
</protein>
<dbReference type="InterPro" id="IPR007110">
    <property type="entry name" value="Ig-like_dom"/>
</dbReference>
<dbReference type="GO" id="GO:0031295">
    <property type="term" value="P:T cell costimulation"/>
    <property type="evidence" value="ECO:0007669"/>
    <property type="project" value="TreeGrafter"/>
</dbReference>
<dbReference type="InterPro" id="IPR051713">
    <property type="entry name" value="T-cell_Activation_Regulation"/>
</dbReference>
<dbReference type="InterPro" id="IPR036179">
    <property type="entry name" value="Ig-like_dom_sf"/>
</dbReference>
<comment type="subcellular location">
    <subcellularLocation>
        <location evidence="1">Cell membrane</location>
        <topology evidence="1">Single-pass type I membrane protein</topology>
    </subcellularLocation>
</comment>
<keyword evidence="10" id="KW-0393">Immunoglobulin domain</keyword>
<dbReference type="SUPFAM" id="SSF48726">
    <property type="entry name" value="Immunoglobulin"/>
    <property type="match status" value="1"/>
</dbReference>
<evidence type="ECO:0000256" key="10">
    <source>
        <dbReference type="ARBA" id="ARBA00023319"/>
    </source>
</evidence>
<reference evidence="12" key="2">
    <citation type="submission" date="2025-09" db="UniProtKB">
        <authorList>
            <consortium name="Ensembl"/>
        </authorList>
    </citation>
    <scope>IDENTIFICATION</scope>
</reference>
<proteinExistence type="predicted"/>
<dbReference type="OMA" id="RVEWRDK"/>
<dbReference type="InterPro" id="IPR013783">
    <property type="entry name" value="Ig-like_fold"/>
</dbReference>
<reference evidence="12" key="1">
    <citation type="submission" date="2025-08" db="UniProtKB">
        <authorList>
            <consortium name="Ensembl"/>
        </authorList>
    </citation>
    <scope>IDENTIFICATION</scope>
</reference>
<sequence>MFKHKQRSGSWEVVVDSGVESVQLPCKAVLNMLKDIKVEWKDRDNRMVHVYQSSSDRPEEQDDFYRGRTKMERNLLKPGDLSLTLKLPTDEDTNIYTCTCTVSSREGKILTKKEVQLLVRGQVSLTFHIRHISDLFVTNFILCE</sequence>
<keyword evidence="2" id="KW-1003">Cell membrane</keyword>
<feature type="domain" description="Ig-like" evidence="11">
    <location>
        <begin position="20"/>
        <end position="111"/>
    </location>
</feature>
<keyword evidence="6" id="KW-0472">Membrane</keyword>
<dbReference type="PANTHER" id="PTHR25466:SF14">
    <property type="entry name" value="BUTYROPHILIN SUBFAMILY 2 MEMBER A2-LIKE-RELATED"/>
    <property type="match status" value="1"/>
</dbReference>